<name>A0A1J5SJ05_9ZZZZ</name>
<gene>
    <name evidence="9" type="ORF">GALL_97700</name>
</gene>
<feature type="transmembrane region" description="Helical" evidence="7">
    <location>
        <begin position="48"/>
        <end position="70"/>
    </location>
</feature>
<dbReference type="Pfam" id="PF01061">
    <property type="entry name" value="ABC2_membrane"/>
    <property type="match status" value="1"/>
</dbReference>
<evidence type="ECO:0000256" key="2">
    <source>
        <dbReference type="ARBA" id="ARBA00022448"/>
    </source>
</evidence>
<evidence type="ECO:0000256" key="5">
    <source>
        <dbReference type="ARBA" id="ARBA00022989"/>
    </source>
</evidence>
<dbReference type="InterPro" id="IPR013525">
    <property type="entry name" value="ABC2_TM"/>
</dbReference>
<keyword evidence="2" id="KW-0813">Transport</keyword>
<keyword evidence="6 7" id="KW-0472">Membrane</keyword>
<organism evidence="9">
    <name type="scientific">mine drainage metagenome</name>
    <dbReference type="NCBI Taxonomy" id="410659"/>
    <lineage>
        <taxon>unclassified sequences</taxon>
        <taxon>metagenomes</taxon>
        <taxon>ecological metagenomes</taxon>
    </lineage>
</organism>
<keyword evidence="4 7" id="KW-0812">Transmembrane</keyword>
<proteinExistence type="predicted"/>
<dbReference type="GO" id="GO:0140359">
    <property type="term" value="F:ABC-type transporter activity"/>
    <property type="evidence" value="ECO:0007669"/>
    <property type="project" value="InterPro"/>
</dbReference>
<sequence>MSSRPVLKPSVVQIALRDLAQTRRAWRLWSLLGWLEIRQRYARSKLGPFWLTISTGVLVATLGVVYGTLMGQKLSGYLPIVAIGLVAWTLFSAAVNEGAMAYINSANYIRQAQTPRLVYVFQVVWRNLVIFAHNAVIVLVVLLLFGVHDWRALPLFLPGLALFVLNATWIAMAVGLLSARFRDLPQIIAALLQVAFYVTPILFRGDMLPARAQWIVRFNPLGYWVDLVREPLMGVFPSALAWTVGGGAALAGWAAALALTGRYHRRIPYWI</sequence>
<feature type="transmembrane region" description="Helical" evidence="7">
    <location>
        <begin position="76"/>
        <end position="103"/>
    </location>
</feature>
<evidence type="ECO:0000256" key="6">
    <source>
        <dbReference type="ARBA" id="ARBA00023136"/>
    </source>
</evidence>
<dbReference type="PANTHER" id="PTHR30413">
    <property type="entry name" value="INNER MEMBRANE TRANSPORT PERMEASE"/>
    <property type="match status" value="1"/>
</dbReference>
<evidence type="ECO:0000256" key="3">
    <source>
        <dbReference type="ARBA" id="ARBA00022475"/>
    </source>
</evidence>
<evidence type="ECO:0000259" key="8">
    <source>
        <dbReference type="Pfam" id="PF01061"/>
    </source>
</evidence>
<feature type="transmembrane region" description="Helical" evidence="7">
    <location>
        <begin position="184"/>
        <end position="203"/>
    </location>
</feature>
<comment type="caution">
    <text evidence="9">The sequence shown here is derived from an EMBL/GenBank/DDBJ whole genome shotgun (WGS) entry which is preliminary data.</text>
</comment>
<comment type="subcellular location">
    <subcellularLocation>
        <location evidence="1">Cell membrane</location>
        <topology evidence="1">Multi-pass membrane protein</topology>
    </subcellularLocation>
</comment>
<feature type="domain" description="ABC-2 type transporter transmembrane" evidence="8">
    <location>
        <begin position="29"/>
        <end position="230"/>
    </location>
</feature>
<reference evidence="9" key="1">
    <citation type="submission" date="2016-10" db="EMBL/GenBank/DDBJ databases">
        <title>Sequence of Gallionella enrichment culture.</title>
        <authorList>
            <person name="Poehlein A."/>
            <person name="Muehling M."/>
            <person name="Daniel R."/>
        </authorList>
    </citation>
    <scope>NUCLEOTIDE SEQUENCE</scope>
</reference>
<evidence type="ECO:0000256" key="7">
    <source>
        <dbReference type="SAM" id="Phobius"/>
    </source>
</evidence>
<protein>
    <submittedName>
        <fullName evidence="9">ABC-2 type transporter</fullName>
    </submittedName>
</protein>
<accession>A0A1J5SJ05</accession>
<evidence type="ECO:0000256" key="1">
    <source>
        <dbReference type="ARBA" id="ARBA00004651"/>
    </source>
</evidence>
<dbReference type="GO" id="GO:0005886">
    <property type="term" value="C:plasma membrane"/>
    <property type="evidence" value="ECO:0007669"/>
    <property type="project" value="UniProtKB-SubCell"/>
</dbReference>
<dbReference type="AlphaFoldDB" id="A0A1J5SJ05"/>
<feature type="transmembrane region" description="Helical" evidence="7">
    <location>
        <begin position="153"/>
        <end position="177"/>
    </location>
</feature>
<evidence type="ECO:0000256" key="4">
    <source>
        <dbReference type="ARBA" id="ARBA00022692"/>
    </source>
</evidence>
<feature type="transmembrane region" description="Helical" evidence="7">
    <location>
        <begin position="239"/>
        <end position="259"/>
    </location>
</feature>
<keyword evidence="5 7" id="KW-1133">Transmembrane helix</keyword>
<dbReference type="EMBL" id="MLJW01000034">
    <property type="protein sequence ID" value="OIR07907.1"/>
    <property type="molecule type" value="Genomic_DNA"/>
</dbReference>
<keyword evidence="3" id="KW-1003">Cell membrane</keyword>
<evidence type="ECO:0000313" key="9">
    <source>
        <dbReference type="EMBL" id="OIR07907.1"/>
    </source>
</evidence>
<dbReference type="GO" id="GO:0015920">
    <property type="term" value="P:lipopolysaccharide transport"/>
    <property type="evidence" value="ECO:0007669"/>
    <property type="project" value="TreeGrafter"/>
</dbReference>
<dbReference type="PANTHER" id="PTHR30413:SF10">
    <property type="entry name" value="CAPSULE POLYSACCHARIDE EXPORT INNER-MEMBRANE PROTEIN CTRC"/>
    <property type="match status" value="1"/>
</dbReference>
<feature type="transmembrane region" description="Helical" evidence="7">
    <location>
        <begin position="124"/>
        <end position="147"/>
    </location>
</feature>